<evidence type="ECO:0000313" key="3">
    <source>
        <dbReference type="Proteomes" id="UP000199636"/>
    </source>
</evidence>
<protein>
    <submittedName>
        <fullName evidence="2">Dual specificity phosphatase, catalytic domain</fullName>
    </submittedName>
</protein>
<keyword evidence="3" id="KW-1185">Reference proteome</keyword>
<sequence length="171" mass="18699">MQSHPYSVLAAPELSGQLIFTPCPGTKDTLVSQALTTLRDAGAVALVTLMPGEELLQNEIDLLPEECQLLGIEWFHLPMEDDQAPGAAFTAAWEANRERLRELLMDGKTIAIHCKGGSGRTGLIAAQLLIECGMPMREAITQVQAIRPRAIQHPAHINYISQFDKQSSNAR</sequence>
<accession>A0A1G8MPU6</accession>
<evidence type="ECO:0000313" key="2">
    <source>
        <dbReference type="EMBL" id="SDI69954.1"/>
    </source>
</evidence>
<dbReference type="InterPro" id="IPR050561">
    <property type="entry name" value="PTP"/>
</dbReference>
<dbReference type="InterPro" id="IPR029021">
    <property type="entry name" value="Prot-tyrosine_phosphatase-like"/>
</dbReference>
<dbReference type="Proteomes" id="UP000199636">
    <property type="component" value="Unassembled WGS sequence"/>
</dbReference>
<gene>
    <name evidence="2" type="ORF">SAMN05216272_11663</name>
</gene>
<organism evidence="2 3">
    <name type="scientific">Pseudomonas panipatensis</name>
    <dbReference type="NCBI Taxonomy" id="428992"/>
    <lineage>
        <taxon>Bacteria</taxon>
        <taxon>Pseudomonadati</taxon>
        <taxon>Pseudomonadota</taxon>
        <taxon>Gammaproteobacteria</taxon>
        <taxon>Pseudomonadales</taxon>
        <taxon>Pseudomonadaceae</taxon>
        <taxon>Pseudomonas</taxon>
    </lineage>
</organism>
<dbReference type="Gene3D" id="3.90.190.10">
    <property type="entry name" value="Protein tyrosine phosphatase superfamily"/>
    <property type="match status" value="1"/>
</dbReference>
<name>A0A1G8MPU6_9PSED</name>
<dbReference type="OrthoDB" id="9806482at2"/>
<reference evidence="3" key="1">
    <citation type="submission" date="2016-10" db="EMBL/GenBank/DDBJ databases">
        <authorList>
            <person name="Varghese N."/>
            <person name="Submissions S."/>
        </authorList>
    </citation>
    <scope>NUCLEOTIDE SEQUENCE [LARGE SCALE GENOMIC DNA]</scope>
    <source>
        <strain evidence="3">CCM 7469</strain>
    </source>
</reference>
<feature type="domain" description="Tyrosine specific protein phosphatases" evidence="1">
    <location>
        <begin position="94"/>
        <end position="158"/>
    </location>
</feature>
<dbReference type="STRING" id="428992.SAMN05216272_11663"/>
<dbReference type="AlphaFoldDB" id="A0A1G8MPU6"/>
<proteinExistence type="predicted"/>
<dbReference type="RefSeq" id="WP_090268059.1">
    <property type="nucleotide sequence ID" value="NZ_FNDS01000016.1"/>
</dbReference>
<dbReference type="InterPro" id="IPR016130">
    <property type="entry name" value="Tyr_Pase_AS"/>
</dbReference>
<dbReference type="PANTHER" id="PTHR23339">
    <property type="entry name" value="TYROSINE SPECIFIC PROTEIN PHOSPHATASE AND DUAL SPECIFICITY PROTEIN PHOSPHATASE"/>
    <property type="match status" value="1"/>
</dbReference>
<dbReference type="SUPFAM" id="SSF52799">
    <property type="entry name" value="(Phosphotyrosine protein) phosphatases II"/>
    <property type="match status" value="1"/>
</dbReference>
<dbReference type="CDD" id="cd14505">
    <property type="entry name" value="CDKN3-like"/>
    <property type="match status" value="1"/>
</dbReference>
<dbReference type="EMBL" id="FNDS01000016">
    <property type="protein sequence ID" value="SDI69954.1"/>
    <property type="molecule type" value="Genomic_DNA"/>
</dbReference>
<dbReference type="PROSITE" id="PS50056">
    <property type="entry name" value="TYR_PHOSPHATASE_2"/>
    <property type="match status" value="1"/>
</dbReference>
<dbReference type="FunFam" id="3.90.190.10:FF:000157">
    <property type="entry name" value="Protein-tyrosine phosphatase"/>
    <property type="match status" value="1"/>
</dbReference>
<dbReference type="Pfam" id="PF22785">
    <property type="entry name" value="Tc-R-P"/>
    <property type="match status" value="1"/>
</dbReference>
<dbReference type="PROSITE" id="PS00383">
    <property type="entry name" value="TYR_PHOSPHATASE_1"/>
    <property type="match status" value="1"/>
</dbReference>
<dbReference type="InterPro" id="IPR000387">
    <property type="entry name" value="Tyr_Pase_dom"/>
</dbReference>
<evidence type="ECO:0000259" key="1">
    <source>
        <dbReference type="PROSITE" id="PS50056"/>
    </source>
</evidence>